<sequence length="334" mass="38082">MADSVDRVFGHALNTVNKIRTGSQKPPVSERLRLYGLYKQAMEGDVAYVQERPTNDDKKEQDKWDAWAGNSGLTRTQAKRQYIETLIHTMHEYASATPEARELVAELEFVWDQVRNNSNPSGSSEASSPLRVLHEQRSGYPGMVSSSAAAFADDDVASRPLRILSPVSQADEDELNEEHEEEFVDAPISQYDDTEDPALDEEEEDEDDQQPSPSRQPRTSISSPRDVRWRKRIESALVKMTTEVAALREQLETRSFIAQRRKYSFFAWVLRASWFLVKLIAVDIFILWLVLLYLRRKKDRRLEGAVRVLLGDAVAQMQKVSSKVKVPTLTGKKI</sequence>
<evidence type="ECO:0000256" key="3">
    <source>
        <dbReference type="SAM" id="Phobius"/>
    </source>
</evidence>
<dbReference type="AlphaFoldDB" id="A0A074VX04"/>
<keyword evidence="6" id="KW-1185">Reference proteome</keyword>
<evidence type="ECO:0000256" key="1">
    <source>
        <dbReference type="ARBA" id="ARBA00023121"/>
    </source>
</evidence>
<evidence type="ECO:0000259" key="4">
    <source>
        <dbReference type="PROSITE" id="PS51228"/>
    </source>
</evidence>
<dbReference type="Proteomes" id="UP000030672">
    <property type="component" value="Unassembled WGS sequence"/>
</dbReference>
<dbReference type="GeneID" id="63917709"/>
<reference evidence="5 6" key="1">
    <citation type="journal article" date="2014" name="BMC Genomics">
        <title>Genome sequencing of four Aureobasidium pullulans varieties: biotechnological potential, stress tolerance, and description of new species.</title>
        <authorList>
            <person name="Gostin Ar C."/>
            <person name="Ohm R.A."/>
            <person name="Kogej T."/>
            <person name="Sonjak S."/>
            <person name="Turk M."/>
            <person name="Zajc J."/>
            <person name="Zalar P."/>
            <person name="Grube M."/>
            <person name="Sun H."/>
            <person name="Han J."/>
            <person name="Sharma A."/>
            <person name="Chiniquy J."/>
            <person name="Ngan C.Y."/>
            <person name="Lipzen A."/>
            <person name="Barry K."/>
            <person name="Grigoriev I.V."/>
            <person name="Gunde-Cimerman N."/>
        </authorList>
    </citation>
    <scope>NUCLEOTIDE SEQUENCE [LARGE SCALE GENOMIC DNA]</scope>
    <source>
        <strain evidence="5 6">CBS 110374</strain>
    </source>
</reference>
<feature type="transmembrane region" description="Helical" evidence="3">
    <location>
        <begin position="265"/>
        <end position="294"/>
    </location>
</feature>
<keyword evidence="3" id="KW-0472">Membrane</keyword>
<organism evidence="5 6">
    <name type="scientific">Aureobasidium melanogenum (strain CBS 110374)</name>
    <name type="common">Aureobasidium pullulans var. melanogenum</name>
    <dbReference type="NCBI Taxonomy" id="1043003"/>
    <lineage>
        <taxon>Eukaryota</taxon>
        <taxon>Fungi</taxon>
        <taxon>Dikarya</taxon>
        <taxon>Ascomycota</taxon>
        <taxon>Pezizomycotina</taxon>
        <taxon>Dothideomycetes</taxon>
        <taxon>Dothideomycetidae</taxon>
        <taxon>Dothideales</taxon>
        <taxon>Saccotheciaceae</taxon>
        <taxon>Aureobasidium</taxon>
    </lineage>
</organism>
<proteinExistence type="predicted"/>
<dbReference type="PANTHER" id="PTHR23310:SF133">
    <property type="entry name" value="COA BINDING PROTEIN, PUTATIVE (AFU_ORTHOLOGUE AFUA_1G12300)-RELATED"/>
    <property type="match status" value="1"/>
</dbReference>
<dbReference type="GO" id="GO:0000062">
    <property type="term" value="F:fatty-acyl-CoA binding"/>
    <property type="evidence" value="ECO:0007669"/>
    <property type="project" value="InterPro"/>
</dbReference>
<dbReference type="PANTHER" id="PTHR23310">
    <property type="entry name" value="ACYL-COA-BINDING PROTEIN, ACBP"/>
    <property type="match status" value="1"/>
</dbReference>
<evidence type="ECO:0000256" key="2">
    <source>
        <dbReference type="SAM" id="MobiDB-lite"/>
    </source>
</evidence>
<feature type="domain" description="ACB" evidence="4">
    <location>
        <begin position="5"/>
        <end position="95"/>
    </location>
</feature>
<dbReference type="EMBL" id="KL584827">
    <property type="protein sequence ID" value="KEQ65345.1"/>
    <property type="molecule type" value="Genomic_DNA"/>
</dbReference>
<dbReference type="RefSeq" id="XP_040882368.1">
    <property type="nucleotide sequence ID" value="XM_041024336.1"/>
</dbReference>
<protein>
    <recommendedName>
        <fullName evidence="4">ACB domain-containing protein</fullName>
    </recommendedName>
</protein>
<keyword evidence="3" id="KW-1133">Transmembrane helix</keyword>
<dbReference type="InterPro" id="IPR000582">
    <property type="entry name" value="Acyl-CoA-binding_protein"/>
</dbReference>
<dbReference type="HOGENOM" id="CLU_043304_1_0_1"/>
<gene>
    <name evidence="5" type="ORF">M437DRAFT_63963</name>
</gene>
<dbReference type="InterPro" id="IPR035984">
    <property type="entry name" value="Acyl-CoA-binding_sf"/>
</dbReference>
<dbReference type="PROSITE" id="PS51228">
    <property type="entry name" value="ACB_2"/>
    <property type="match status" value="1"/>
</dbReference>
<dbReference type="SUPFAM" id="SSF47027">
    <property type="entry name" value="Acyl-CoA binding protein"/>
    <property type="match status" value="1"/>
</dbReference>
<dbReference type="GO" id="GO:0006631">
    <property type="term" value="P:fatty acid metabolic process"/>
    <property type="evidence" value="ECO:0007669"/>
    <property type="project" value="TreeGrafter"/>
</dbReference>
<name>A0A074VX04_AURM1</name>
<accession>A0A074VX04</accession>
<keyword evidence="3" id="KW-0812">Transmembrane</keyword>
<evidence type="ECO:0000313" key="5">
    <source>
        <dbReference type="EMBL" id="KEQ65345.1"/>
    </source>
</evidence>
<dbReference type="Gene3D" id="1.20.80.10">
    <property type="match status" value="1"/>
</dbReference>
<feature type="compositionally biased region" description="Polar residues" evidence="2">
    <location>
        <begin position="210"/>
        <end position="223"/>
    </location>
</feature>
<keyword evidence="1" id="KW-0446">Lipid-binding</keyword>
<dbReference type="Pfam" id="PF00887">
    <property type="entry name" value="ACBP"/>
    <property type="match status" value="1"/>
</dbReference>
<dbReference type="STRING" id="1043003.A0A074VX04"/>
<feature type="region of interest" description="Disordered" evidence="2">
    <location>
        <begin position="167"/>
        <end position="226"/>
    </location>
</feature>
<feature type="compositionally biased region" description="Acidic residues" evidence="2">
    <location>
        <begin position="170"/>
        <end position="184"/>
    </location>
</feature>
<evidence type="ECO:0000313" key="6">
    <source>
        <dbReference type="Proteomes" id="UP000030672"/>
    </source>
</evidence>
<dbReference type="InterPro" id="IPR014352">
    <property type="entry name" value="FERM/acyl-CoA-bd_prot_sf"/>
</dbReference>
<feature type="compositionally biased region" description="Acidic residues" evidence="2">
    <location>
        <begin position="192"/>
        <end position="209"/>
    </location>
</feature>